<evidence type="ECO:0000313" key="1">
    <source>
        <dbReference type="EMBL" id="KAL0810390.1"/>
    </source>
</evidence>
<dbReference type="AlphaFoldDB" id="A0ABD0S8J3"/>
<feature type="non-terminal residue" evidence="1">
    <location>
        <position position="52"/>
    </location>
</feature>
<gene>
    <name evidence="1" type="ORF">ABMA28_010535</name>
</gene>
<protein>
    <submittedName>
        <fullName evidence="1">Uncharacterized protein</fullName>
    </submittedName>
</protein>
<accession>A0ABD0S8J3</accession>
<evidence type="ECO:0000313" key="2">
    <source>
        <dbReference type="Proteomes" id="UP001549921"/>
    </source>
</evidence>
<dbReference type="EMBL" id="JBEDNZ010000026">
    <property type="protein sequence ID" value="KAL0810390.1"/>
    <property type="molecule type" value="Genomic_DNA"/>
</dbReference>
<proteinExistence type="predicted"/>
<reference evidence="1 2" key="1">
    <citation type="submission" date="2024-06" db="EMBL/GenBank/DDBJ databases">
        <title>A chromosome-level genome assembly of beet webworm, Loxostege sticticalis.</title>
        <authorList>
            <person name="Zhang Y."/>
        </authorList>
    </citation>
    <scope>NUCLEOTIDE SEQUENCE [LARGE SCALE GENOMIC DNA]</scope>
    <source>
        <strain evidence="1">AQ028</strain>
        <tissue evidence="1">Male pupae</tissue>
    </source>
</reference>
<comment type="caution">
    <text evidence="1">The sequence shown here is derived from an EMBL/GenBank/DDBJ whole genome shotgun (WGS) entry which is preliminary data.</text>
</comment>
<feature type="non-terminal residue" evidence="1">
    <location>
        <position position="1"/>
    </location>
</feature>
<dbReference type="Proteomes" id="UP001549921">
    <property type="component" value="Unassembled WGS sequence"/>
</dbReference>
<sequence>EDDDIHSILSLKTEISDYMLRTAGSNSYYEVYPGAERPDYDFTLERHAATST</sequence>
<organism evidence="1 2">
    <name type="scientific">Loxostege sticticalis</name>
    <name type="common">Beet webworm moth</name>
    <dbReference type="NCBI Taxonomy" id="481309"/>
    <lineage>
        <taxon>Eukaryota</taxon>
        <taxon>Metazoa</taxon>
        <taxon>Ecdysozoa</taxon>
        <taxon>Arthropoda</taxon>
        <taxon>Hexapoda</taxon>
        <taxon>Insecta</taxon>
        <taxon>Pterygota</taxon>
        <taxon>Neoptera</taxon>
        <taxon>Endopterygota</taxon>
        <taxon>Lepidoptera</taxon>
        <taxon>Glossata</taxon>
        <taxon>Ditrysia</taxon>
        <taxon>Pyraloidea</taxon>
        <taxon>Crambidae</taxon>
        <taxon>Pyraustinae</taxon>
        <taxon>Loxostege</taxon>
    </lineage>
</organism>
<name>A0ABD0S8J3_LOXSC</name>